<sequence>MPQLNPNPWFYIMAFSWMIFLAVILPMVLVYHFPNDPSMLDPKSTNTQPWAWPWS</sequence>
<evidence type="ECO:0000256" key="3">
    <source>
        <dbReference type="ARBA" id="ARBA00022448"/>
    </source>
</evidence>
<dbReference type="InterPro" id="IPR001421">
    <property type="entry name" value="ATP8_metazoa"/>
</dbReference>
<evidence type="ECO:0000256" key="9">
    <source>
        <dbReference type="ARBA" id="ARBA00023128"/>
    </source>
</evidence>
<dbReference type="EMBL" id="MW558931">
    <property type="protein sequence ID" value="QWB49524.1"/>
    <property type="molecule type" value="Genomic_DNA"/>
</dbReference>
<gene>
    <name evidence="16" type="primary">ATPase 8</name>
</gene>
<keyword evidence="11" id="KW-0066">ATP synthesis</keyword>
<dbReference type="GO" id="GO:0031966">
    <property type="term" value="C:mitochondrial membrane"/>
    <property type="evidence" value="ECO:0007669"/>
    <property type="project" value="UniProtKB-SubCell"/>
</dbReference>
<dbReference type="GO" id="GO:0045259">
    <property type="term" value="C:proton-transporting ATP synthase complex"/>
    <property type="evidence" value="ECO:0007669"/>
    <property type="project" value="UniProtKB-KW"/>
</dbReference>
<keyword evidence="7 15" id="KW-1133">Transmembrane helix</keyword>
<dbReference type="GO" id="GO:0015986">
    <property type="term" value="P:proton motive force-driven ATP synthesis"/>
    <property type="evidence" value="ECO:0007669"/>
    <property type="project" value="InterPro"/>
</dbReference>
<keyword evidence="6 14" id="KW-0375">Hydrogen ion transport</keyword>
<evidence type="ECO:0000256" key="12">
    <source>
        <dbReference type="ARBA" id="ARBA00053067"/>
    </source>
</evidence>
<organism evidence="16">
    <name type="scientific">Gymnotus pantherinus</name>
    <dbReference type="NCBI Taxonomy" id="94174"/>
    <lineage>
        <taxon>Eukaryota</taxon>
        <taxon>Metazoa</taxon>
        <taxon>Chordata</taxon>
        <taxon>Craniata</taxon>
        <taxon>Vertebrata</taxon>
        <taxon>Euteleostomi</taxon>
        <taxon>Actinopterygii</taxon>
        <taxon>Neopterygii</taxon>
        <taxon>Teleostei</taxon>
        <taxon>Ostariophysi</taxon>
        <taxon>Gymnotiformes</taxon>
        <taxon>Gymnotoidei</taxon>
        <taxon>Gymnotidae</taxon>
        <taxon>Gymnotus</taxon>
    </lineage>
</organism>
<dbReference type="InterPro" id="IPR050635">
    <property type="entry name" value="ATPase_protein_8"/>
</dbReference>
<comment type="similarity">
    <text evidence="2 14">Belongs to the ATPase protein 8 family.</text>
</comment>
<dbReference type="GO" id="GO:0015078">
    <property type="term" value="F:proton transmembrane transporter activity"/>
    <property type="evidence" value="ECO:0007669"/>
    <property type="project" value="InterPro"/>
</dbReference>
<accession>A0A8E8AQV4</accession>
<keyword evidence="3 14" id="KW-0813">Transport</keyword>
<evidence type="ECO:0000256" key="4">
    <source>
        <dbReference type="ARBA" id="ARBA00022547"/>
    </source>
</evidence>
<dbReference type="Pfam" id="PF00895">
    <property type="entry name" value="ATP-synt_8"/>
    <property type="match status" value="1"/>
</dbReference>
<dbReference type="AlphaFoldDB" id="A0A8E8AQV4"/>
<keyword evidence="9 14" id="KW-0496">Mitochondrion</keyword>
<comment type="function">
    <text evidence="12">Subunit 8, of the mitochondrial membrane ATP synthase complex (F(1)F(0) ATP synthase or Complex V) that produces ATP from ADP in the presence of a proton gradient across the membrane which is generated by electron transport complexes of the respiratory chain. ATP synthase complex consist of a soluble F(1) head domain - the catalytic core - and a membrane F(1) domain - the membrane proton channel. These two domains are linked by a central stalk rotating inside the F(1) region and a stationary peripheral stalk. During catalysis, ATP synthesis in the catalytic domain of F(1) is coupled via a rotary mechanism of the central stalk subunits to proton translocation. In vivo, can only synthesize ATP although its ATP hydrolase activity can be activated artificially in vitro. Part of the complex F(0) domain.</text>
</comment>
<feature type="transmembrane region" description="Helical" evidence="15">
    <location>
        <begin position="12"/>
        <end position="33"/>
    </location>
</feature>
<comment type="subcellular location">
    <subcellularLocation>
        <location evidence="1 14">Mitochondrion membrane</location>
        <topology evidence="1 14">Single-pass membrane protein</topology>
    </subcellularLocation>
</comment>
<evidence type="ECO:0000256" key="8">
    <source>
        <dbReference type="ARBA" id="ARBA00023065"/>
    </source>
</evidence>
<evidence type="ECO:0000313" key="16">
    <source>
        <dbReference type="EMBL" id="QWB49522.1"/>
    </source>
</evidence>
<comment type="subunit">
    <text evidence="13">Component of the ATP synthase complex composed at least of ATP5F1A/subunit alpha, ATP5F1B/subunit beta, ATP5MC1/subunit c (homooctomer), MT-ATP6/subunit a, MT-ATP8/subunit 8, ATP5ME/subunit e, ATP5MF/subunit f, ATP5MG/subunit g, ATP5MK/subunit k, ATP5MJ/subunit j, ATP5F1C/subunit gamma, ATP5F1D/subunit delta, ATP5F1E/subunit epsilon, ATP5PF/subunit F6, ATP5PB/subunit b, ATP5PD/subunit d, ATP5PO/subunit OSCP. ATP synthase complex consists of a soluble F(1) head domain (subunits alpha(3) and beta(3)) - the catalytic core - and a membrane F(0) domain - the membrane proton channel (subunits c, a, 8, e, f, g, k and j). These two domains are linked by a central stalk (subunits gamma, delta, and epsilon) rotating inside the F1 region and a stationary peripheral stalk (subunits F6, b, d, and OSCP).</text>
</comment>
<evidence type="ECO:0000256" key="7">
    <source>
        <dbReference type="ARBA" id="ARBA00022989"/>
    </source>
</evidence>
<evidence type="ECO:0000256" key="13">
    <source>
        <dbReference type="ARBA" id="ARBA00064647"/>
    </source>
</evidence>
<evidence type="ECO:0000256" key="11">
    <source>
        <dbReference type="ARBA" id="ARBA00023310"/>
    </source>
</evidence>
<dbReference type="PANTHER" id="PTHR39937:SF1">
    <property type="entry name" value="ATP SYNTHASE PROTEIN 8"/>
    <property type="match status" value="1"/>
</dbReference>
<keyword evidence="8 14" id="KW-0406">Ion transport</keyword>
<evidence type="ECO:0000256" key="1">
    <source>
        <dbReference type="ARBA" id="ARBA00004304"/>
    </source>
</evidence>
<keyword evidence="4 14" id="KW-0138">CF(0)</keyword>
<keyword evidence="10 15" id="KW-0472">Membrane</keyword>
<proteinExistence type="inferred from homology"/>
<protein>
    <recommendedName>
        <fullName evidence="14">ATP synthase complex subunit 8</fullName>
    </recommendedName>
</protein>
<geneLocation type="mitochondrion" evidence="16"/>
<name>A0A8E8AQV4_9TELE</name>
<evidence type="ECO:0000256" key="10">
    <source>
        <dbReference type="ARBA" id="ARBA00023136"/>
    </source>
</evidence>
<dbReference type="PANTHER" id="PTHR39937">
    <property type="entry name" value="ATP SYNTHASE PROTEIN 8"/>
    <property type="match status" value="1"/>
</dbReference>
<evidence type="ECO:0000256" key="5">
    <source>
        <dbReference type="ARBA" id="ARBA00022692"/>
    </source>
</evidence>
<evidence type="ECO:0000256" key="14">
    <source>
        <dbReference type="RuleBase" id="RU003661"/>
    </source>
</evidence>
<evidence type="ECO:0000256" key="6">
    <source>
        <dbReference type="ARBA" id="ARBA00022781"/>
    </source>
</evidence>
<dbReference type="EMBL" id="MW558930">
    <property type="protein sequence ID" value="QWB49522.1"/>
    <property type="molecule type" value="Genomic_DNA"/>
</dbReference>
<keyword evidence="5 14" id="KW-0812">Transmembrane</keyword>
<evidence type="ECO:0000256" key="15">
    <source>
        <dbReference type="SAM" id="Phobius"/>
    </source>
</evidence>
<evidence type="ECO:0000256" key="2">
    <source>
        <dbReference type="ARBA" id="ARBA00008892"/>
    </source>
</evidence>
<reference evidence="16" key="1">
    <citation type="journal article" date="2021" name="Mol. Phylogenet. Evol.">
        <title>Paraphyly and evolutionary independent lineages in Gymnotus pantherinus (Gymnotiformes: Gymnotidae) in the Brazilian Atlantic Forest Coastal Streams.</title>
        <authorList>
            <person name="Baroni S."/>
            <person name="Damasceno R.P."/>
            <person name="Almeida-Toledo L.F."/>
        </authorList>
    </citation>
    <scope>NUCLEOTIDE SEQUENCE</scope>
</reference>